<dbReference type="InterPro" id="IPR013783">
    <property type="entry name" value="Ig-like_fold"/>
</dbReference>
<dbReference type="Proteomes" id="UP000055590">
    <property type="component" value="Chromosome"/>
</dbReference>
<evidence type="ECO:0000313" key="1">
    <source>
        <dbReference type="EMBL" id="AKU91468.1"/>
    </source>
</evidence>
<evidence type="ECO:0000313" key="2">
    <source>
        <dbReference type="Proteomes" id="UP000055590"/>
    </source>
</evidence>
<name>A0A0K1PD47_9BACT</name>
<accession>A0A0K1PD47</accession>
<dbReference type="EMBL" id="CP012332">
    <property type="protein sequence ID" value="AKU91468.1"/>
    <property type="molecule type" value="Genomic_DNA"/>
</dbReference>
<reference evidence="1 2" key="1">
    <citation type="submission" date="2015-08" db="EMBL/GenBank/DDBJ databases">
        <authorList>
            <person name="Babu N.S."/>
            <person name="Beckwith C.J."/>
            <person name="Beseler K.G."/>
            <person name="Brison A."/>
            <person name="Carone J.V."/>
            <person name="Caskin T.P."/>
            <person name="Diamond M."/>
            <person name="Durham M.E."/>
            <person name="Foxe J.M."/>
            <person name="Go M."/>
            <person name="Henderson B.A."/>
            <person name="Jones I.B."/>
            <person name="McGettigan J.A."/>
            <person name="Micheletti S.J."/>
            <person name="Nasrallah M.E."/>
            <person name="Ortiz D."/>
            <person name="Piller C.R."/>
            <person name="Privatt S.R."/>
            <person name="Schneider S.L."/>
            <person name="Sharp S."/>
            <person name="Smith T.C."/>
            <person name="Stanton J.D."/>
            <person name="Ullery H.E."/>
            <person name="Wilson R.J."/>
            <person name="Serrano M.G."/>
            <person name="Buck G."/>
            <person name="Lee V."/>
            <person name="Wang Y."/>
            <person name="Carvalho R."/>
            <person name="Voegtly L."/>
            <person name="Shi R."/>
            <person name="Duckworth R."/>
            <person name="Johnson A."/>
            <person name="Loviza R."/>
            <person name="Walstead R."/>
            <person name="Shah Z."/>
            <person name="Kiflezghi M."/>
            <person name="Wade K."/>
            <person name="Ball S.L."/>
            <person name="Bradley K.W."/>
            <person name="Asai D.J."/>
            <person name="Bowman C.A."/>
            <person name="Russell D.A."/>
            <person name="Pope W.H."/>
            <person name="Jacobs-Sera D."/>
            <person name="Hendrix R.W."/>
            <person name="Hatfull G.F."/>
        </authorList>
    </citation>
    <scope>NUCLEOTIDE SEQUENCE [LARGE SCALE GENOMIC DNA]</scope>
    <source>
        <strain evidence="1 2">DSM 27710</strain>
    </source>
</reference>
<protein>
    <submittedName>
        <fullName evidence="1">Outer membrane autotransporter barrel domain protein</fullName>
    </submittedName>
</protein>
<keyword evidence="2" id="KW-1185">Reference proteome</keyword>
<gene>
    <name evidence="1" type="ORF">AKJ08_1855</name>
</gene>
<dbReference type="Gene3D" id="2.60.40.10">
    <property type="entry name" value="Immunoglobulins"/>
    <property type="match status" value="1"/>
</dbReference>
<dbReference type="AlphaFoldDB" id="A0A0K1PD47"/>
<sequence>MAGALVALDGVYGDAISTGADGTFTFADVRAPYDLTVSVSRAVYELRGLTRANPVVPASAGWTVERKVRLAGQVAGGMLPLARDERILLTIGSDTLAVAAGVDGAFDADFKWYGDGAREVALTAIRARTDSDGRYEVLAFGKTASFSIEHGGSVGDLTVPLAALDDLQTEGTTITVDPGAYRTFWTNQVEWFDVQGVRFRPSPGEWMPSQATLRFPGAAGISSRANDESENMAVRVMPVVMGGDTSLSLAAPVALMTTAPAYNAQGVSRTPTLEWKPVAGARSYWLTVGSLTFVLPGAETRLDVPDFGALGGLSAGEGYSWEVRAFLDAGFAADDVTDGSGRGLQRSRLADELTMYGTGPGFFMTAP</sequence>
<dbReference type="KEGG" id="vin:AKJ08_1855"/>
<organism evidence="1 2">
    <name type="scientific">Vulgatibacter incomptus</name>
    <dbReference type="NCBI Taxonomy" id="1391653"/>
    <lineage>
        <taxon>Bacteria</taxon>
        <taxon>Pseudomonadati</taxon>
        <taxon>Myxococcota</taxon>
        <taxon>Myxococcia</taxon>
        <taxon>Myxococcales</taxon>
        <taxon>Cystobacterineae</taxon>
        <taxon>Vulgatibacteraceae</taxon>
        <taxon>Vulgatibacter</taxon>
    </lineage>
</organism>
<proteinExistence type="predicted"/>